<dbReference type="InterPro" id="IPR032508">
    <property type="entry name" value="FecR_C"/>
</dbReference>
<keyword evidence="1" id="KW-0812">Transmembrane</keyword>
<feature type="domain" description="Protein FecR C-terminal" evidence="3">
    <location>
        <begin position="320"/>
        <end position="388"/>
    </location>
</feature>
<proteinExistence type="predicted"/>
<evidence type="ECO:0000259" key="3">
    <source>
        <dbReference type="Pfam" id="PF16344"/>
    </source>
</evidence>
<keyword evidence="5" id="KW-1185">Reference proteome</keyword>
<dbReference type="EMBL" id="BMDJ01000004">
    <property type="protein sequence ID" value="GGI25284.1"/>
    <property type="molecule type" value="Genomic_DNA"/>
</dbReference>
<sequence length="390" mass="44027">MTLSKERLQELVKLQFERTISAVEKEELFNYVLDPLYAEELLAKLPDVLSIDLTDEDLNETQKENVLSYIFKYGHIKKTIPYRAKFWPRIIAAASVILVVGIGFYFYRSYDEKEKQTIYAYDANPGINSATLTLGNGQKILLSNAATGKLAEQQGVIITKSLKGELIYTIKNVGTERPEFNTMSTANGQQYIVNLPDGSKVWLNAASSLTYPSTFASLKKRYVTLKGEGYFEITKDKAHPFVVKTDNQTVEVLGTHFNINSYKDEPNVKTTLLEGGVKIKSGLRTEILNPGQQGIVSLEENNIVTKQADIQEVLAWKNGDFIFNGVDIKNIMFSLSRWYDVEIKYEGTVTKELYYGKISRSKNLSSVLKMLQKAGGAHLRIEGRRIIVMQ</sequence>
<dbReference type="Gene3D" id="3.55.50.30">
    <property type="match status" value="1"/>
</dbReference>
<accession>A0ABQ2BI96</accession>
<gene>
    <name evidence="4" type="ORF">GCM10008119_16890</name>
</gene>
<dbReference type="Pfam" id="PF16344">
    <property type="entry name" value="FecR_C"/>
    <property type="match status" value="1"/>
</dbReference>
<evidence type="ECO:0000256" key="1">
    <source>
        <dbReference type="SAM" id="Phobius"/>
    </source>
</evidence>
<feature type="transmembrane region" description="Helical" evidence="1">
    <location>
        <begin position="86"/>
        <end position="107"/>
    </location>
</feature>
<name>A0ABQ2BI96_9SPHI</name>
<protein>
    <submittedName>
        <fullName evidence="4">Iron dicitrate transporter FecR</fullName>
    </submittedName>
</protein>
<dbReference type="InterPro" id="IPR006860">
    <property type="entry name" value="FecR"/>
</dbReference>
<dbReference type="Pfam" id="PF04773">
    <property type="entry name" value="FecR"/>
    <property type="match status" value="1"/>
</dbReference>
<dbReference type="PANTHER" id="PTHR30273:SF2">
    <property type="entry name" value="PROTEIN FECR"/>
    <property type="match status" value="1"/>
</dbReference>
<keyword evidence="1" id="KW-0472">Membrane</keyword>
<dbReference type="PANTHER" id="PTHR30273">
    <property type="entry name" value="PERIPLASMIC SIGNAL SENSOR AND SIGMA FACTOR ACTIVATOR FECR-RELATED"/>
    <property type="match status" value="1"/>
</dbReference>
<keyword evidence="1" id="KW-1133">Transmembrane helix</keyword>
<evidence type="ECO:0000259" key="2">
    <source>
        <dbReference type="Pfam" id="PF04773"/>
    </source>
</evidence>
<dbReference type="RefSeq" id="WP_188413090.1">
    <property type="nucleotide sequence ID" value="NZ_BMDJ01000004.1"/>
</dbReference>
<comment type="caution">
    <text evidence="4">The sequence shown here is derived from an EMBL/GenBank/DDBJ whole genome shotgun (WGS) entry which is preliminary data.</text>
</comment>
<feature type="domain" description="FecR protein" evidence="2">
    <location>
        <begin position="182"/>
        <end position="278"/>
    </location>
</feature>
<dbReference type="Proteomes" id="UP000645390">
    <property type="component" value="Unassembled WGS sequence"/>
</dbReference>
<reference evidence="5" key="1">
    <citation type="journal article" date="2019" name="Int. J. Syst. Evol. Microbiol.">
        <title>The Global Catalogue of Microorganisms (GCM) 10K type strain sequencing project: providing services to taxonomists for standard genome sequencing and annotation.</title>
        <authorList>
            <consortium name="The Broad Institute Genomics Platform"/>
            <consortium name="The Broad Institute Genome Sequencing Center for Infectious Disease"/>
            <person name="Wu L."/>
            <person name="Ma J."/>
        </authorList>
    </citation>
    <scope>NUCLEOTIDE SEQUENCE [LARGE SCALE GENOMIC DNA]</scope>
    <source>
        <strain evidence="5">CCM 8939</strain>
    </source>
</reference>
<evidence type="ECO:0000313" key="4">
    <source>
        <dbReference type="EMBL" id="GGI25284.1"/>
    </source>
</evidence>
<organism evidence="4 5">
    <name type="scientific">Pedobacter mendelii</name>
    <dbReference type="NCBI Taxonomy" id="1908240"/>
    <lineage>
        <taxon>Bacteria</taxon>
        <taxon>Pseudomonadati</taxon>
        <taxon>Bacteroidota</taxon>
        <taxon>Sphingobacteriia</taxon>
        <taxon>Sphingobacteriales</taxon>
        <taxon>Sphingobacteriaceae</taxon>
        <taxon>Pedobacter</taxon>
    </lineage>
</organism>
<dbReference type="InterPro" id="IPR012373">
    <property type="entry name" value="Ferrdict_sens_TM"/>
</dbReference>
<dbReference type="Gene3D" id="2.60.120.1440">
    <property type="match status" value="1"/>
</dbReference>
<evidence type="ECO:0000313" key="5">
    <source>
        <dbReference type="Proteomes" id="UP000645390"/>
    </source>
</evidence>